<protein>
    <submittedName>
        <fullName evidence="3">ADP-ribosylglycohydrolase family protein</fullName>
    </submittedName>
</protein>
<evidence type="ECO:0000256" key="1">
    <source>
        <dbReference type="ARBA" id="ARBA00010702"/>
    </source>
</evidence>
<dbReference type="EMBL" id="JBHSSC010000004">
    <property type="protein sequence ID" value="MFC6179863.1"/>
    <property type="molecule type" value="Genomic_DNA"/>
</dbReference>
<keyword evidence="5" id="KW-1185">Reference proteome</keyword>
<sequence length="315" mass="33868">MQAGQMQQMLMAAVVADAFGVPVEGQRRGTYQVTMMTSGGAWHQPRGSWSDDTAMSLALMANLTVAGDADDLMQRFAAYMYHGAYTPNGKAFGMGNTCRLAIQRVVHDHVNPVEAGSISEMSNGNGALMRLAPLAIALITEPDIMRRLQRTHDVTCLTHRHPRAILASYSYLELLHALLTGMSLPAALQTVPGQLKAALTTQPVVLAEWDHFNRLWQPNFHALPKTAIRSTAYVVDTLEAAVWVTLNSPDLATAIITAANLGADADTVATITASLLVAAHPTAKVPISWQQALCHAAIATDVITPFVARFATNCD</sequence>
<reference evidence="5" key="2">
    <citation type="journal article" date="2019" name="Int. J. Syst. Evol. Microbiol.">
        <title>The Global Catalogue of Microorganisms (GCM) 10K type strain sequencing project: providing services to taxonomists for standard genome sequencing and annotation.</title>
        <authorList>
            <consortium name="The Broad Institute Genomics Platform"/>
            <consortium name="The Broad Institute Genome Sequencing Center for Infectious Disease"/>
            <person name="Wu L."/>
            <person name="Ma J."/>
        </authorList>
    </citation>
    <scope>NUCLEOTIDE SEQUENCE [LARGE SCALE GENOMIC DNA]</scope>
    <source>
        <strain evidence="5">CCM 8933</strain>
    </source>
</reference>
<dbReference type="InterPro" id="IPR036705">
    <property type="entry name" value="Ribosyl_crysJ1_sf"/>
</dbReference>
<evidence type="ECO:0000256" key="2">
    <source>
        <dbReference type="ARBA" id="ARBA00022801"/>
    </source>
</evidence>
<dbReference type="Proteomes" id="UP001596282">
    <property type="component" value="Unassembled WGS sequence"/>
</dbReference>
<reference evidence="3" key="1">
    <citation type="journal article" date="2014" name="Int. J. Syst. Evol. Microbiol.">
        <title>Complete genome of a new Firmicutes species belonging to the dominant human colonic microbiota ('Ruminococcus bicirculans') reveals two chromosomes and a selective capacity to utilize plant glucans.</title>
        <authorList>
            <consortium name="NISC Comparative Sequencing Program"/>
            <person name="Wegmann U."/>
            <person name="Louis P."/>
            <person name="Goesmann A."/>
            <person name="Henrissat B."/>
            <person name="Duncan S.H."/>
            <person name="Flint H.J."/>
        </authorList>
    </citation>
    <scope>NUCLEOTIDE SEQUENCE</scope>
    <source>
        <strain evidence="3">CCM 8933</strain>
    </source>
</reference>
<dbReference type="InterPro" id="IPR050792">
    <property type="entry name" value="ADP-ribosylglycohydrolase"/>
</dbReference>
<dbReference type="SUPFAM" id="SSF101478">
    <property type="entry name" value="ADP-ribosylglycohydrolase"/>
    <property type="match status" value="1"/>
</dbReference>
<comment type="similarity">
    <text evidence="1">Belongs to the ADP-ribosylglycohydrolase family.</text>
</comment>
<dbReference type="PANTHER" id="PTHR16222">
    <property type="entry name" value="ADP-RIBOSYLGLYCOHYDROLASE"/>
    <property type="match status" value="1"/>
</dbReference>
<dbReference type="Pfam" id="PF03747">
    <property type="entry name" value="ADP_ribosyl_GH"/>
    <property type="match status" value="1"/>
</dbReference>
<accession>A0ABW1RWI0</accession>
<dbReference type="Gene3D" id="1.10.4080.10">
    <property type="entry name" value="ADP-ribosylation/Crystallin J1"/>
    <property type="match status" value="1"/>
</dbReference>
<dbReference type="PANTHER" id="PTHR16222:SF24">
    <property type="entry name" value="ADP-RIBOSYLHYDROLASE ARH3"/>
    <property type="match status" value="1"/>
</dbReference>
<dbReference type="RefSeq" id="WP_137629211.1">
    <property type="nucleotide sequence ID" value="NZ_BJDJ01000018.1"/>
</dbReference>
<keyword evidence="2" id="KW-0378">Hydrolase</keyword>
<name>A0ABW1RWI0_9LACO</name>
<evidence type="ECO:0000313" key="3">
    <source>
        <dbReference type="EMBL" id="MFC6179799.1"/>
    </source>
</evidence>
<proteinExistence type="inferred from homology"/>
<comment type="caution">
    <text evidence="3">The sequence shown here is derived from an EMBL/GenBank/DDBJ whole genome shotgun (WGS) entry which is preliminary data.</text>
</comment>
<dbReference type="EMBL" id="JBHSSC010000004">
    <property type="protein sequence ID" value="MFC6179799.1"/>
    <property type="molecule type" value="Genomic_DNA"/>
</dbReference>
<evidence type="ECO:0000313" key="4">
    <source>
        <dbReference type="EMBL" id="MFC6179863.1"/>
    </source>
</evidence>
<reference evidence="3" key="3">
    <citation type="submission" date="2024-09" db="EMBL/GenBank/DDBJ databases">
        <authorList>
            <person name="Sun Q."/>
            <person name="Mori K."/>
        </authorList>
    </citation>
    <scope>NUCLEOTIDE SEQUENCE</scope>
    <source>
        <strain evidence="3">CCM 8933</strain>
    </source>
</reference>
<evidence type="ECO:0000313" key="5">
    <source>
        <dbReference type="Proteomes" id="UP001596282"/>
    </source>
</evidence>
<organism evidence="3 5">
    <name type="scientific">Lactiplantibacillus daowaiensis</name>
    <dbReference type="NCBI Taxonomy" id="2559918"/>
    <lineage>
        <taxon>Bacteria</taxon>
        <taxon>Bacillati</taxon>
        <taxon>Bacillota</taxon>
        <taxon>Bacilli</taxon>
        <taxon>Lactobacillales</taxon>
        <taxon>Lactobacillaceae</taxon>
        <taxon>Lactiplantibacillus</taxon>
    </lineage>
</organism>
<gene>
    <name evidence="3" type="ORF">ACFP5Y_00825</name>
    <name evidence="4" type="ORF">ACFP5Y_01160</name>
</gene>
<dbReference type="InterPro" id="IPR005502">
    <property type="entry name" value="Ribosyl_crysJ1"/>
</dbReference>